<dbReference type="PANTHER" id="PTHR30576:SF21">
    <property type="entry name" value="UDP-GLUCOSE:UNDECAPRENYL-PHOSPHATE GLUCOSE-1-PHOSPHATE TRANSFERASE"/>
    <property type="match status" value="1"/>
</dbReference>
<evidence type="ECO:0000259" key="4">
    <source>
        <dbReference type="Pfam" id="PF02397"/>
    </source>
</evidence>
<comment type="similarity">
    <text evidence="1">Belongs to the bacterial sugar transferase family.</text>
</comment>
<evidence type="ECO:0000313" key="5">
    <source>
        <dbReference type="EMBL" id="GLQ09151.1"/>
    </source>
</evidence>
<dbReference type="PANTHER" id="PTHR30576">
    <property type="entry name" value="COLANIC BIOSYNTHESIS UDP-GLUCOSE LIPID CARRIER TRANSFERASE"/>
    <property type="match status" value="1"/>
</dbReference>
<reference evidence="5" key="2">
    <citation type="submission" date="2023-01" db="EMBL/GenBank/DDBJ databases">
        <title>Draft genome sequence of Devosia yakushimensis strain NBRC 103855.</title>
        <authorList>
            <person name="Sun Q."/>
            <person name="Mori K."/>
        </authorList>
    </citation>
    <scope>NUCLEOTIDE SEQUENCE</scope>
    <source>
        <strain evidence="5">NBRC 103855</strain>
    </source>
</reference>
<gene>
    <name evidence="5" type="ORF">GCM10007913_10830</name>
</gene>
<dbReference type="EMBL" id="BSNG01000001">
    <property type="protein sequence ID" value="GLQ09151.1"/>
    <property type="molecule type" value="Genomic_DNA"/>
</dbReference>
<keyword evidence="6" id="KW-1185">Reference proteome</keyword>
<feature type="domain" description="Bacterial sugar transferase" evidence="4">
    <location>
        <begin position="67"/>
        <end position="252"/>
    </location>
</feature>
<reference evidence="5" key="1">
    <citation type="journal article" date="2014" name="Int. J. Syst. Evol. Microbiol.">
        <title>Complete genome of a new Firmicutes species belonging to the dominant human colonic microbiota ('Ruminococcus bicirculans') reveals two chromosomes and a selective capacity to utilize plant glucans.</title>
        <authorList>
            <consortium name="NISC Comparative Sequencing Program"/>
            <person name="Wegmann U."/>
            <person name="Louis P."/>
            <person name="Goesmann A."/>
            <person name="Henrissat B."/>
            <person name="Duncan S.H."/>
            <person name="Flint H.J."/>
        </authorList>
    </citation>
    <scope>NUCLEOTIDE SEQUENCE</scope>
    <source>
        <strain evidence="5">NBRC 103855</strain>
    </source>
</reference>
<comment type="caution">
    <text evidence="5">The sequence shown here is derived from an EMBL/GenBank/DDBJ whole genome shotgun (WGS) entry which is preliminary data.</text>
</comment>
<keyword evidence="3" id="KW-1133">Transmembrane helix</keyword>
<evidence type="ECO:0000256" key="1">
    <source>
        <dbReference type="ARBA" id="ARBA00006464"/>
    </source>
</evidence>
<evidence type="ECO:0000313" key="6">
    <source>
        <dbReference type="Proteomes" id="UP001161406"/>
    </source>
</evidence>
<evidence type="ECO:0000256" key="2">
    <source>
        <dbReference type="ARBA" id="ARBA00023169"/>
    </source>
</evidence>
<keyword evidence="3" id="KW-0812">Transmembrane</keyword>
<keyword evidence="3" id="KW-0472">Membrane</keyword>
<dbReference type="InterPro" id="IPR003362">
    <property type="entry name" value="Bact_transf"/>
</dbReference>
<sequence>MSFDSTNPHLLQDYSASANSDVPAHPYPQISLRLSERSANGLPSLWTGKYPADLTMTSRRQVELAIKRAFDIVVSLLALIFLGPLLIMVTLAIRLSDPGPALFRQPRVGLGGRMFTILKFRSMYIEHCNTEGVKQTVAEDDRVMPLGRFLRRTSIDELPQLLNVLRGDMSLVGPRPHVGGQLAAGMPYEQLVPYYSYRRHMRPGLTGWAQANGYRGPTTQSEQAIGRIDHDVAYIQNFSLWLDLRIMLITMQREFLRGTGS</sequence>
<proteinExistence type="inferred from homology"/>
<dbReference type="Proteomes" id="UP001161406">
    <property type="component" value="Unassembled WGS sequence"/>
</dbReference>
<feature type="transmembrane region" description="Helical" evidence="3">
    <location>
        <begin position="69"/>
        <end position="93"/>
    </location>
</feature>
<evidence type="ECO:0000256" key="3">
    <source>
        <dbReference type="SAM" id="Phobius"/>
    </source>
</evidence>
<organism evidence="5 6">
    <name type="scientific">Devosia yakushimensis</name>
    <dbReference type="NCBI Taxonomy" id="470028"/>
    <lineage>
        <taxon>Bacteria</taxon>
        <taxon>Pseudomonadati</taxon>
        <taxon>Pseudomonadota</taxon>
        <taxon>Alphaproteobacteria</taxon>
        <taxon>Hyphomicrobiales</taxon>
        <taxon>Devosiaceae</taxon>
        <taxon>Devosia</taxon>
    </lineage>
</organism>
<protein>
    <submittedName>
        <fullName evidence="5">Exopolysaccharide biosynthesis protein</fullName>
    </submittedName>
</protein>
<accession>A0ABQ5UBE1</accession>
<dbReference type="Pfam" id="PF02397">
    <property type="entry name" value="Bac_transf"/>
    <property type="match status" value="1"/>
</dbReference>
<name>A0ABQ5UBE1_9HYPH</name>
<keyword evidence="2" id="KW-0270">Exopolysaccharide synthesis</keyword>